<proteinExistence type="predicted"/>
<evidence type="ECO:0000313" key="4">
    <source>
        <dbReference type="Proteomes" id="UP001159364"/>
    </source>
</evidence>
<comment type="caution">
    <text evidence="3">The sequence shown here is derived from an EMBL/GenBank/DDBJ whole genome shotgun (WGS) entry which is preliminary data.</text>
</comment>
<dbReference type="EMBL" id="JAIWQS010000001">
    <property type="protein sequence ID" value="KAJ8773507.1"/>
    <property type="molecule type" value="Genomic_DNA"/>
</dbReference>
<name>A0AAV8U2J4_9ROSI</name>
<dbReference type="AlphaFoldDB" id="A0AAV8U2J4"/>
<accession>A0AAV8U2J4</accession>
<feature type="region of interest" description="Disordered" evidence="1">
    <location>
        <begin position="29"/>
        <end position="51"/>
    </location>
</feature>
<keyword evidence="2" id="KW-0812">Transmembrane</keyword>
<gene>
    <name evidence="3" type="ORF">K2173_005753</name>
</gene>
<dbReference type="PANTHER" id="PTHR35469">
    <property type="entry name" value="TRANSMEMBRANE PROTEIN"/>
    <property type="match status" value="1"/>
</dbReference>
<organism evidence="3 4">
    <name type="scientific">Erythroxylum novogranatense</name>
    <dbReference type="NCBI Taxonomy" id="1862640"/>
    <lineage>
        <taxon>Eukaryota</taxon>
        <taxon>Viridiplantae</taxon>
        <taxon>Streptophyta</taxon>
        <taxon>Embryophyta</taxon>
        <taxon>Tracheophyta</taxon>
        <taxon>Spermatophyta</taxon>
        <taxon>Magnoliopsida</taxon>
        <taxon>eudicotyledons</taxon>
        <taxon>Gunneridae</taxon>
        <taxon>Pentapetalae</taxon>
        <taxon>rosids</taxon>
        <taxon>fabids</taxon>
        <taxon>Malpighiales</taxon>
        <taxon>Erythroxylaceae</taxon>
        <taxon>Erythroxylum</taxon>
    </lineage>
</organism>
<feature type="transmembrane region" description="Helical" evidence="2">
    <location>
        <begin position="251"/>
        <end position="272"/>
    </location>
</feature>
<keyword evidence="2" id="KW-1133">Transmembrane helix</keyword>
<evidence type="ECO:0000313" key="3">
    <source>
        <dbReference type="EMBL" id="KAJ8773507.1"/>
    </source>
</evidence>
<dbReference type="Proteomes" id="UP001159364">
    <property type="component" value="Linkage Group LG01"/>
</dbReference>
<protein>
    <submittedName>
        <fullName evidence="3">Uncharacterized protein</fullName>
    </submittedName>
</protein>
<evidence type="ECO:0000256" key="1">
    <source>
        <dbReference type="SAM" id="MobiDB-lite"/>
    </source>
</evidence>
<reference evidence="3 4" key="1">
    <citation type="submission" date="2021-09" db="EMBL/GenBank/DDBJ databases">
        <title>Genomic insights and catalytic innovation underlie evolution of tropane alkaloids biosynthesis.</title>
        <authorList>
            <person name="Wang Y.-J."/>
            <person name="Tian T."/>
            <person name="Huang J.-P."/>
            <person name="Huang S.-X."/>
        </authorList>
    </citation>
    <scope>NUCLEOTIDE SEQUENCE [LARGE SCALE GENOMIC DNA]</scope>
    <source>
        <strain evidence="3">KIB-2018</strain>
        <tissue evidence="3">Leaf</tissue>
    </source>
</reference>
<sequence>MATNSRESRRKRILDRSGDRLAFITGRIQSLPSQSHLPDTSPQPSNSQAPVSFLSCQTSVKDEASVLPDHGPTIYPGNAGSIVEPELNELATRILTSSSPTPDAADNEHSSLTSMVHQKLVTSASSSEQHVQPMTHKDIFVSASQVSSAITATWRSRLVSTVAIALSVIFSHSGFPVLGSNLIKSIISFRPLYLVLLTNLTLVLAHLLSDRQRSIVRGEDRTPSTEKYEWTDQAGKALEVVLVIRKAMDAIFIDCSVYGIITICGLSVLSTLS</sequence>
<keyword evidence="4" id="KW-1185">Reference proteome</keyword>
<keyword evidence="2" id="KW-0472">Membrane</keyword>
<feature type="transmembrane region" description="Helical" evidence="2">
    <location>
        <begin position="158"/>
        <end position="179"/>
    </location>
</feature>
<feature type="transmembrane region" description="Helical" evidence="2">
    <location>
        <begin position="191"/>
        <end position="208"/>
    </location>
</feature>
<evidence type="ECO:0000256" key="2">
    <source>
        <dbReference type="SAM" id="Phobius"/>
    </source>
</evidence>
<dbReference type="PANTHER" id="PTHR35469:SF4">
    <property type="entry name" value="TRANSMEMBRANE PROTEIN"/>
    <property type="match status" value="1"/>
</dbReference>